<dbReference type="AlphaFoldDB" id="A0A6S7B8X3"/>
<gene>
    <name evidence="1" type="ORF">LMG28138_03277</name>
</gene>
<sequence length="43" mass="4467">MKPGSDIAWDCAISVTDWLPVPSCSSTARRVGSERAAKTASSA</sequence>
<evidence type="ECO:0000313" key="1">
    <source>
        <dbReference type="EMBL" id="CAB3792150.1"/>
    </source>
</evidence>
<reference evidence="1 2" key="1">
    <citation type="submission" date="2020-04" db="EMBL/GenBank/DDBJ databases">
        <authorList>
            <person name="De Canck E."/>
        </authorList>
    </citation>
    <scope>NUCLEOTIDE SEQUENCE [LARGE SCALE GENOMIC DNA]</scope>
    <source>
        <strain evidence="1 2">LMG 28138</strain>
    </source>
</reference>
<dbReference type="EMBL" id="CADIKM010000015">
    <property type="protein sequence ID" value="CAB3792150.1"/>
    <property type="molecule type" value="Genomic_DNA"/>
</dbReference>
<evidence type="ECO:0000313" key="2">
    <source>
        <dbReference type="Proteomes" id="UP000494115"/>
    </source>
</evidence>
<accession>A0A6S7B8X3</accession>
<organism evidence="1 2">
    <name type="scientific">Pararobbsia alpina</name>
    <dbReference type="NCBI Taxonomy" id="621374"/>
    <lineage>
        <taxon>Bacteria</taxon>
        <taxon>Pseudomonadati</taxon>
        <taxon>Pseudomonadota</taxon>
        <taxon>Betaproteobacteria</taxon>
        <taxon>Burkholderiales</taxon>
        <taxon>Burkholderiaceae</taxon>
        <taxon>Pararobbsia</taxon>
    </lineage>
</organism>
<dbReference type="Proteomes" id="UP000494115">
    <property type="component" value="Unassembled WGS sequence"/>
</dbReference>
<name>A0A6S7B8X3_9BURK</name>
<proteinExistence type="predicted"/>
<keyword evidence="2" id="KW-1185">Reference proteome</keyword>
<protein>
    <submittedName>
        <fullName evidence="1">Uncharacterized protein</fullName>
    </submittedName>
</protein>